<sequence length="732" mass="81602">QSDDSAEPEVEARKTPGPSMASLGTGQSDDDSAEQQGPETEATAHQNNQHPQAMTNVGNTLQAPNEDTPAGISADATKPARRKNPEREASSMPPVKPAGDNRPIKPKNPKRHASILAQTPENEVIFVDLEDLAPKDEEERLKIMKDVITVVKVEDSSVDSQADLEGGTTPSLQLGVLVERYSEETKEMELWDGQGRCHRYKPCVHLKEDYAAWFSIYEACASNYTDTRCLGQPRPKFIDDPQGSLFRCLRQDEYDVMTASEVQKILSSQSIVITQSTGPNIRFDASGIASLNTSLTRETDIQDQSIPDEHGDFSVRVRRGTPKDLLNCSGAPSGMKKSLNALSFPNPLAGIHPSAYATDVRAFFRTGKDKHCVRTLPTEDIRFGLAATEGAHHYWHIDSRGEGTFVRVATGKKIWTLAAPIDPSDVSSTAIWSVDLDVRWLDWSKWRAEMILLNAGDTLTMVLGDIEELDFGHIPDVATTAGLSDFLIFACGIELQNCLCNTSYRPTENPILIETLSKKNSLSPDEALWKYDVSSMPHEARVHNIASRARVRVILREIFSQIVVMDGAGAVQEPWKFLFFPTLAWYIHALKGYYERSFGQDSLAAKELSKEDVPDWNIFYRQLEWTSRRWPELKPLVDDLEQQNVVADNLVYALPPFTILPRDATKAKGDVETGDELFMLGMREGDASYLSVYASCAKFNPLPASGLRRKFEEDEDDGAQAKVQSHKRRREK</sequence>
<proteinExistence type="predicted"/>
<protein>
    <recommendedName>
        <fullName evidence="4">JmjC domain-containing protein</fullName>
    </recommendedName>
</protein>
<evidence type="ECO:0000313" key="2">
    <source>
        <dbReference type="EMBL" id="RXW11363.1"/>
    </source>
</evidence>
<name>A0A4Q2CX83_9AGAR</name>
<feature type="region of interest" description="Disordered" evidence="1">
    <location>
        <begin position="1"/>
        <end position="109"/>
    </location>
</feature>
<reference evidence="2 3" key="1">
    <citation type="submission" date="2019-01" db="EMBL/GenBank/DDBJ databases">
        <title>Draft genome sequence of Psathyrella aberdarensis IHI B618.</title>
        <authorList>
            <person name="Buettner E."/>
            <person name="Kellner H."/>
        </authorList>
    </citation>
    <scope>NUCLEOTIDE SEQUENCE [LARGE SCALE GENOMIC DNA]</scope>
    <source>
        <strain evidence="2 3">IHI B618</strain>
    </source>
</reference>
<feature type="region of interest" description="Disordered" evidence="1">
    <location>
        <begin position="707"/>
        <end position="732"/>
    </location>
</feature>
<evidence type="ECO:0008006" key="4">
    <source>
        <dbReference type="Google" id="ProtNLM"/>
    </source>
</evidence>
<accession>A0A4Q2CX83</accession>
<feature type="non-terminal residue" evidence="2">
    <location>
        <position position="1"/>
    </location>
</feature>
<evidence type="ECO:0000313" key="3">
    <source>
        <dbReference type="Proteomes" id="UP000290288"/>
    </source>
</evidence>
<evidence type="ECO:0000256" key="1">
    <source>
        <dbReference type="SAM" id="MobiDB-lite"/>
    </source>
</evidence>
<feature type="compositionally biased region" description="Polar residues" evidence="1">
    <location>
        <begin position="34"/>
        <end position="65"/>
    </location>
</feature>
<dbReference type="AlphaFoldDB" id="A0A4Q2CX83"/>
<organism evidence="2 3">
    <name type="scientific">Candolleomyces aberdarensis</name>
    <dbReference type="NCBI Taxonomy" id="2316362"/>
    <lineage>
        <taxon>Eukaryota</taxon>
        <taxon>Fungi</taxon>
        <taxon>Dikarya</taxon>
        <taxon>Basidiomycota</taxon>
        <taxon>Agaricomycotina</taxon>
        <taxon>Agaricomycetes</taxon>
        <taxon>Agaricomycetidae</taxon>
        <taxon>Agaricales</taxon>
        <taxon>Agaricineae</taxon>
        <taxon>Psathyrellaceae</taxon>
        <taxon>Candolleomyces</taxon>
    </lineage>
</organism>
<comment type="caution">
    <text evidence="2">The sequence shown here is derived from an EMBL/GenBank/DDBJ whole genome shotgun (WGS) entry which is preliminary data.</text>
</comment>
<dbReference type="EMBL" id="SDEE01001988">
    <property type="protein sequence ID" value="RXW11363.1"/>
    <property type="molecule type" value="Genomic_DNA"/>
</dbReference>
<keyword evidence="3" id="KW-1185">Reference proteome</keyword>
<gene>
    <name evidence="2" type="ORF">EST38_g14492</name>
</gene>
<dbReference type="Proteomes" id="UP000290288">
    <property type="component" value="Unassembled WGS sequence"/>
</dbReference>
<dbReference type="OrthoDB" id="3062275at2759"/>